<dbReference type="InterPro" id="IPR013126">
    <property type="entry name" value="Hsp_70_fam"/>
</dbReference>
<dbReference type="eggNOG" id="KOG0102">
    <property type="taxonomic scope" value="Eukaryota"/>
</dbReference>
<organism evidence="3 4">
    <name type="scientific">Leersia perrieri</name>
    <dbReference type="NCBI Taxonomy" id="77586"/>
    <lineage>
        <taxon>Eukaryota</taxon>
        <taxon>Viridiplantae</taxon>
        <taxon>Streptophyta</taxon>
        <taxon>Embryophyta</taxon>
        <taxon>Tracheophyta</taxon>
        <taxon>Spermatophyta</taxon>
        <taxon>Magnoliopsida</taxon>
        <taxon>Liliopsida</taxon>
        <taxon>Poales</taxon>
        <taxon>Poaceae</taxon>
        <taxon>BOP clade</taxon>
        <taxon>Oryzoideae</taxon>
        <taxon>Oryzeae</taxon>
        <taxon>Oryzinae</taxon>
        <taxon>Leersia</taxon>
    </lineage>
</organism>
<protein>
    <submittedName>
        <fullName evidence="3">Uncharacterized protein</fullName>
    </submittedName>
</protein>
<dbReference type="Gene3D" id="3.30.420.40">
    <property type="match status" value="2"/>
</dbReference>
<dbReference type="AlphaFoldDB" id="A0A0D9WFM7"/>
<dbReference type="EnsemblPlants" id="LPERR05G10650.1">
    <property type="protein sequence ID" value="LPERR05G10650.1"/>
    <property type="gene ID" value="LPERR05G10650"/>
</dbReference>
<proteinExistence type="predicted"/>
<reference evidence="4" key="2">
    <citation type="submission" date="2013-12" db="EMBL/GenBank/DDBJ databases">
        <authorList>
            <person name="Yu Y."/>
            <person name="Lee S."/>
            <person name="de Baynast K."/>
            <person name="Wissotski M."/>
            <person name="Liu L."/>
            <person name="Talag J."/>
            <person name="Goicoechea J."/>
            <person name="Angelova A."/>
            <person name="Jetty R."/>
            <person name="Kudrna D."/>
            <person name="Golser W."/>
            <person name="Rivera L."/>
            <person name="Zhang J."/>
            <person name="Wing R."/>
        </authorList>
    </citation>
    <scope>NUCLEOTIDE SEQUENCE</scope>
</reference>
<reference evidence="3" key="3">
    <citation type="submission" date="2015-04" db="UniProtKB">
        <authorList>
            <consortium name="EnsemblPlants"/>
        </authorList>
    </citation>
    <scope>IDENTIFICATION</scope>
</reference>
<dbReference type="Gramene" id="LPERR05G10650.1">
    <property type="protein sequence ID" value="LPERR05G10650.1"/>
    <property type="gene ID" value="LPERR05G10650"/>
</dbReference>
<evidence type="ECO:0000313" key="4">
    <source>
        <dbReference type="Proteomes" id="UP000032180"/>
    </source>
</evidence>
<dbReference type="Pfam" id="PF00012">
    <property type="entry name" value="HSP70"/>
    <property type="match status" value="1"/>
</dbReference>
<keyword evidence="2" id="KW-0067">ATP-binding</keyword>
<evidence type="ECO:0000256" key="2">
    <source>
        <dbReference type="ARBA" id="ARBA00022840"/>
    </source>
</evidence>
<dbReference type="STRING" id="77586.A0A0D9WFM7"/>
<dbReference type="InterPro" id="IPR043129">
    <property type="entry name" value="ATPase_NBD"/>
</dbReference>
<evidence type="ECO:0000313" key="3">
    <source>
        <dbReference type="EnsemblPlants" id="LPERR05G10650.1"/>
    </source>
</evidence>
<dbReference type="PANTHER" id="PTHR19375">
    <property type="entry name" value="HEAT SHOCK PROTEIN 70KDA"/>
    <property type="match status" value="1"/>
</dbReference>
<evidence type="ECO:0000256" key="1">
    <source>
        <dbReference type="ARBA" id="ARBA00022741"/>
    </source>
</evidence>
<dbReference type="FunFam" id="3.90.640.10:FF:000003">
    <property type="entry name" value="Molecular chaperone DnaK"/>
    <property type="match status" value="1"/>
</dbReference>
<dbReference type="SUPFAM" id="SSF53067">
    <property type="entry name" value="Actin-like ATPase domain"/>
    <property type="match status" value="1"/>
</dbReference>
<name>A0A0D9WFM7_9ORYZ</name>
<dbReference type="GO" id="GO:0005524">
    <property type="term" value="F:ATP binding"/>
    <property type="evidence" value="ECO:0007669"/>
    <property type="project" value="UniProtKB-KW"/>
</dbReference>
<keyword evidence="1" id="KW-0547">Nucleotide-binding</keyword>
<dbReference type="GO" id="GO:0140662">
    <property type="term" value="F:ATP-dependent protein folding chaperone"/>
    <property type="evidence" value="ECO:0007669"/>
    <property type="project" value="InterPro"/>
</dbReference>
<accession>A0A0D9WFM7</accession>
<dbReference type="Gene3D" id="3.90.640.10">
    <property type="entry name" value="Actin, Chain A, domain 4"/>
    <property type="match status" value="1"/>
</dbReference>
<sequence>MRIQCGDSSIGGDQFDNILVNYCVTQMIKLHSVDVRRDKYAMRQLEEVVEQAKVKLSSQHTATISIPYLTSFGQGRGPAHLDITISRPEYEKLCQIILKEANLAAEEVDEIVLFGVFGKHRSTKVHPEETLVIGSAMQAALIVEDQQEMSKNMIPLSIGIECESQFLFGWSEACLFGVWVLP</sequence>
<reference evidence="3 4" key="1">
    <citation type="submission" date="2012-08" db="EMBL/GenBank/DDBJ databases">
        <title>Oryza genome evolution.</title>
        <authorList>
            <person name="Wing R.A."/>
        </authorList>
    </citation>
    <scope>NUCLEOTIDE SEQUENCE</scope>
</reference>
<keyword evidence="4" id="KW-1185">Reference proteome</keyword>
<dbReference type="Proteomes" id="UP000032180">
    <property type="component" value="Chromosome 5"/>
</dbReference>
<dbReference type="HOGENOM" id="CLU_1484077_0_0_1"/>